<feature type="transmembrane region" description="Helical" evidence="2">
    <location>
        <begin position="59"/>
        <end position="81"/>
    </location>
</feature>
<dbReference type="PANTHER" id="PTHR37464:SF1">
    <property type="entry name" value="BLL2463 PROTEIN"/>
    <property type="match status" value="1"/>
</dbReference>
<dbReference type="SMART" id="SM00327">
    <property type="entry name" value="VWA"/>
    <property type="match status" value="1"/>
</dbReference>
<comment type="caution">
    <text evidence="4">The sequence shown here is derived from an EMBL/GenBank/DDBJ whole genome shotgun (WGS) entry which is preliminary data.</text>
</comment>
<dbReference type="InterPro" id="IPR036465">
    <property type="entry name" value="vWFA_dom_sf"/>
</dbReference>
<dbReference type="PANTHER" id="PTHR37464">
    <property type="entry name" value="BLL2463 PROTEIN"/>
    <property type="match status" value="1"/>
</dbReference>
<protein>
    <submittedName>
        <fullName evidence="4">VWA domain-containing protein</fullName>
    </submittedName>
</protein>
<sequence length="665" mass="72724">MGISSWAGLWFGLTIPVIVLMYLFKRKYLDTVVPSHLLWNQVLRNIEANRPWQKLQNRLLLWLQLLVAALLVFALMLPFVWVHGSTQGHTVIIVDTSASMSARWNDATSPGNHDKLENRLHGLKEQLIQYADSLERGNEVSLVKLGSEPEVLLSRETNGKSLRKVIESLSVDYGKAAYRETLSLAAALTQDDPKANVILYTDGQWNDSSADIVFDVPVEVVSLNDRKGTAINVGVEQFGVKNEESSTEGLGVAVVRNYGTSPIEVTLDLYSDGKLVASKQTVLEGGKRTTVSFEGLPIGDVYKLKLSPEDDYAPDNEVFAFREQGGAPNVLLLSAGNLFLEKALQLSGARVTLMDLDSEHASVGQTDNTETRKLPTQSPDIVIVDGETPAFLKEDEWALLLRETPLWTLGGEGERVQPSSGEMKAESHPVTRYLSLTEPPVGELQKETVPTWAKPILKMDGLPVMYAGMESGVPRLRFLFSLTEGDLPLRPEFPILVNNAVQWLQSGRTTGLGRVTAGTIIDVPVTASAVDASWVPKDGYAVSLGASSIPVQRVGQNIASQQESPATPGLWKFEMRDESGADLPGFNVEVAADSMESVIYESEPLPLNSADGTQQVVDGNSEEGDKLQGDIQPSKSRFSLVYLAAWLALIVILAEWGVYQRGRSI</sequence>
<evidence type="ECO:0000259" key="3">
    <source>
        <dbReference type="SMART" id="SM00327"/>
    </source>
</evidence>
<evidence type="ECO:0000313" key="5">
    <source>
        <dbReference type="Proteomes" id="UP000279446"/>
    </source>
</evidence>
<proteinExistence type="predicted"/>
<dbReference type="InterPro" id="IPR024163">
    <property type="entry name" value="Aerotolerance_reg_N"/>
</dbReference>
<feature type="transmembrane region" description="Helical" evidence="2">
    <location>
        <begin position="640"/>
        <end position="659"/>
    </location>
</feature>
<evidence type="ECO:0000256" key="1">
    <source>
        <dbReference type="SAM" id="MobiDB-lite"/>
    </source>
</evidence>
<dbReference type="RefSeq" id="WP_127194934.1">
    <property type="nucleotide sequence ID" value="NZ_RZNY01000042.1"/>
</dbReference>
<keyword evidence="2" id="KW-1133">Transmembrane helix</keyword>
<dbReference type="Gene3D" id="3.40.50.410">
    <property type="entry name" value="von Willebrand factor, type A domain"/>
    <property type="match status" value="1"/>
</dbReference>
<evidence type="ECO:0000313" key="4">
    <source>
        <dbReference type="EMBL" id="RUT39610.1"/>
    </source>
</evidence>
<dbReference type="OrthoDB" id="9780136at2"/>
<evidence type="ECO:0000256" key="2">
    <source>
        <dbReference type="SAM" id="Phobius"/>
    </source>
</evidence>
<name>A0A433XXF5_9BACL</name>
<dbReference type="InterPro" id="IPR002035">
    <property type="entry name" value="VWF_A"/>
</dbReference>
<feature type="region of interest" description="Disordered" evidence="1">
    <location>
        <begin position="608"/>
        <end position="629"/>
    </location>
</feature>
<dbReference type="Proteomes" id="UP000279446">
    <property type="component" value="Unassembled WGS sequence"/>
</dbReference>
<dbReference type="Pfam" id="PF07584">
    <property type="entry name" value="BatA"/>
    <property type="match status" value="1"/>
</dbReference>
<dbReference type="SUPFAM" id="SSF53300">
    <property type="entry name" value="vWA-like"/>
    <property type="match status" value="1"/>
</dbReference>
<keyword evidence="5" id="KW-1185">Reference proteome</keyword>
<keyword evidence="2" id="KW-0812">Transmembrane</keyword>
<feature type="transmembrane region" description="Helical" evidence="2">
    <location>
        <begin position="6"/>
        <end position="24"/>
    </location>
</feature>
<gene>
    <name evidence="4" type="ORF">EJP82_25775</name>
</gene>
<reference evidence="4 5" key="1">
    <citation type="submission" date="2018-12" db="EMBL/GenBank/DDBJ databases">
        <authorList>
            <person name="Sun L."/>
            <person name="Chen Z."/>
        </authorList>
    </citation>
    <scope>NUCLEOTIDE SEQUENCE [LARGE SCALE GENOMIC DNA]</scope>
    <source>
        <strain evidence="4 5">DSM 15890</strain>
    </source>
</reference>
<organism evidence="4 5">
    <name type="scientific">Paenibacillus anaericanus</name>
    <dbReference type="NCBI Taxonomy" id="170367"/>
    <lineage>
        <taxon>Bacteria</taxon>
        <taxon>Bacillati</taxon>
        <taxon>Bacillota</taxon>
        <taxon>Bacilli</taxon>
        <taxon>Bacillales</taxon>
        <taxon>Paenibacillaceae</taxon>
        <taxon>Paenibacillus</taxon>
    </lineage>
</organism>
<accession>A0A433XXF5</accession>
<dbReference type="CDD" id="cd00198">
    <property type="entry name" value="vWFA"/>
    <property type="match status" value="1"/>
</dbReference>
<feature type="domain" description="VWFA" evidence="3">
    <location>
        <begin position="87"/>
        <end position="281"/>
    </location>
</feature>
<keyword evidence="2" id="KW-0472">Membrane</keyword>
<dbReference type="Pfam" id="PF13519">
    <property type="entry name" value="VWA_2"/>
    <property type="match status" value="1"/>
</dbReference>
<dbReference type="AlphaFoldDB" id="A0A433XXF5"/>
<dbReference type="EMBL" id="RZNY01000042">
    <property type="protein sequence ID" value="RUT39610.1"/>
    <property type="molecule type" value="Genomic_DNA"/>
</dbReference>